<feature type="transmembrane region" description="Helical" evidence="1">
    <location>
        <begin position="6"/>
        <end position="23"/>
    </location>
</feature>
<dbReference type="Pfam" id="PF05684">
    <property type="entry name" value="DUF819"/>
    <property type="match status" value="1"/>
</dbReference>
<reference evidence="2 3" key="1">
    <citation type="submission" date="2016-09" db="EMBL/GenBank/DDBJ databases">
        <authorList>
            <person name="Capua I."/>
            <person name="De Benedictis P."/>
            <person name="Joannis T."/>
            <person name="Lombin L.H."/>
            <person name="Cattoli G."/>
        </authorList>
    </citation>
    <scope>NUCLEOTIDE SEQUENCE [LARGE SCALE GENOMIC DNA]</scope>
    <source>
        <strain evidence="2 3">A7P-90m</strain>
    </source>
</reference>
<dbReference type="InterPro" id="IPR008537">
    <property type="entry name" value="DUF819"/>
</dbReference>
<feature type="transmembrane region" description="Helical" evidence="1">
    <location>
        <begin position="55"/>
        <end position="76"/>
    </location>
</feature>
<protein>
    <submittedName>
        <fullName evidence="2">Uncharacterized membrane protein</fullName>
    </submittedName>
</protein>
<gene>
    <name evidence="2" type="ORF">SAMN05216323_101024</name>
</gene>
<feature type="transmembrane region" description="Helical" evidence="1">
    <location>
        <begin position="353"/>
        <end position="378"/>
    </location>
</feature>
<evidence type="ECO:0000313" key="2">
    <source>
        <dbReference type="EMBL" id="SDB92889.1"/>
    </source>
</evidence>
<feature type="transmembrane region" description="Helical" evidence="1">
    <location>
        <begin position="30"/>
        <end position="49"/>
    </location>
</feature>
<dbReference type="RefSeq" id="WP_170829991.1">
    <property type="nucleotide sequence ID" value="NZ_FMYP01000010.1"/>
</dbReference>
<feature type="transmembrane region" description="Helical" evidence="1">
    <location>
        <begin position="213"/>
        <end position="234"/>
    </location>
</feature>
<evidence type="ECO:0000313" key="3">
    <source>
        <dbReference type="Proteomes" id="UP000199452"/>
    </source>
</evidence>
<feature type="transmembrane region" description="Helical" evidence="1">
    <location>
        <begin position="149"/>
        <end position="171"/>
    </location>
</feature>
<proteinExistence type="predicted"/>
<sequence>MNTFLLILVYFGSPILILNLCHRIPFLNKLGAVIVAYMVGLLMGVLWVSQTDAGAIANAVSSVTVPLALPLLLFSAQLSNLKGIALKGAIALTTAIVAVFIAVVGGYFLLRNGGMSDLWKLSGMLLGVYTGGTPNLASLKLMLDVDPNVYILAHSYDLIVSAVYLAFVMTVGPRFFRKFLVPFKHEGPVSLELDTNGSDPYWGIFKREHFYPLVKVFGAALSILALGVGLSLLFPERLQVVSVILAITTLGVLGSFIPRLSKTPYTFELGMYFILVFSVSVASMADFSSLQGVTPHLFIYMTLVVFGALFLHLLFAKLFKIDADTLIVVSTALICSPPFVPMVASAIKNKRVILVGIIAGLVGYAIGNYLGYFTALGLSSF</sequence>
<keyword evidence="1" id="KW-0472">Membrane</keyword>
<feature type="transmembrane region" description="Helical" evidence="1">
    <location>
        <begin position="297"/>
        <end position="319"/>
    </location>
</feature>
<dbReference type="Proteomes" id="UP000199452">
    <property type="component" value="Unassembled WGS sequence"/>
</dbReference>
<dbReference type="PANTHER" id="PTHR34289:SF8">
    <property type="entry name" value="DUF819 DOMAIN-CONTAINING PROTEIN"/>
    <property type="match status" value="1"/>
</dbReference>
<accession>A0A1G6HF69</accession>
<dbReference type="STRING" id="1640674.SAMN05216323_101024"/>
<feature type="transmembrane region" description="Helical" evidence="1">
    <location>
        <begin position="240"/>
        <end position="257"/>
    </location>
</feature>
<feature type="transmembrane region" description="Helical" evidence="1">
    <location>
        <begin position="88"/>
        <end position="110"/>
    </location>
</feature>
<name>A0A1G6HF69_9BACT</name>
<keyword evidence="3" id="KW-1185">Reference proteome</keyword>
<dbReference type="PANTHER" id="PTHR34289">
    <property type="entry name" value="PROTEIN, PUTATIVE (DUF819)-RELATED"/>
    <property type="match status" value="1"/>
</dbReference>
<dbReference type="EMBL" id="FMYP01000010">
    <property type="protein sequence ID" value="SDB92889.1"/>
    <property type="molecule type" value="Genomic_DNA"/>
</dbReference>
<keyword evidence="1" id="KW-0812">Transmembrane</keyword>
<evidence type="ECO:0000256" key="1">
    <source>
        <dbReference type="SAM" id="Phobius"/>
    </source>
</evidence>
<feature type="transmembrane region" description="Helical" evidence="1">
    <location>
        <begin position="269"/>
        <end position="285"/>
    </location>
</feature>
<organism evidence="2 3">
    <name type="scientific">Williamwhitmania taraxaci</name>
    <dbReference type="NCBI Taxonomy" id="1640674"/>
    <lineage>
        <taxon>Bacteria</taxon>
        <taxon>Pseudomonadati</taxon>
        <taxon>Bacteroidota</taxon>
        <taxon>Bacteroidia</taxon>
        <taxon>Bacteroidales</taxon>
        <taxon>Williamwhitmaniaceae</taxon>
        <taxon>Williamwhitmania</taxon>
    </lineage>
</organism>
<dbReference type="AlphaFoldDB" id="A0A1G6HF69"/>
<keyword evidence="1" id="KW-1133">Transmembrane helix</keyword>